<dbReference type="CDD" id="cd09272">
    <property type="entry name" value="RNase_HI_RT_Ty1"/>
    <property type="match status" value="1"/>
</dbReference>
<dbReference type="Pfam" id="PF00596">
    <property type="entry name" value="Aldolase_II"/>
    <property type="match status" value="1"/>
</dbReference>
<dbReference type="InterPro" id="IPR001878">
    <property type="entry name" value="Znf_CCHC"/>
</dbReference>
<dbReference type="InterPro" id="IPR012337">
    <property type="entry name" value="RNaseH-like_sf"/>
</dbReference>
<keyword evidence="1" id="KW-0862">Zinc</keyword>
<comment type="caution">
    <text evidence="4">The sequence shown here is derived from an EMBL/GenBank/DDBJ whole genome shotgun (WGS) entry which is preliminary data.</text>
</comment>
<dbReference type="InterPro" id="IPR001303">
    <property type="entry name" value="Aldolase_II/adducin_N"/>
</dbReference>
<sequence>MCLPQASGNQFPRGCFLSLLSLSKPTTMAAAALNGLKMAATSQAYVESMPVNDTRKLLSDLCRHFYGLGWVSGTGGSITIKVHDESIPKPQQLIVMSPSGVQKERMVPEDMYVLSPSGCFLSSPSPKPYPNKPPKCSDCAPLFMKSKVANFSSLKFFSVFSVSEVPLVSFGQVCVDHIVGTNYSTGHFSLNFFSREKTFGVILMARMLKKPSTFEKSQAVGFSPSWVVLDARIMSWLLGSVEPHIVTHLRPHRSAQSMWAYLKKVYHQDNDARRFQLEHAIAMFQHGSLSIQDYYSAFLTLWHEYADLVTTDVPIAALSTIQTIHGDYPASPVPSLDICFGELLREEQRLSTQAILEQSHGSSGTATVAYAAQGRGPPMHSKNLQCFCCKEYGHIAATCPKKFCSYCKKKGHIIKECRIRPQNRQAQAFQTSVIVPPIATSATHDSPSTACSVPAPPAPDYCTPEMVQQMLISALSAMGFQGNNSTKLCSLPIAAIGDASSKFTDVFLAPQLSTNLISVGQLVDNNCAVNFSDLSMVWHRRLGHPNTQILSHVLNSDLPGNKDRYSLSLECDSCKLGKSKTLPFPLHASRASHCFDLIHSDVWGPSPISSYEKFKYYVTFIDDHNRFTWVYFLRSKSEVFRTFTEFLAYVDNQFSTSIKTLRTDSGGEYLSTEFQAFLASKGIIHQRSWSSTPQQNGVAERKNRHLLDVVRTLLLESSVPSMFWVEALKTATHLINRLPSQVLHMESPYFRLFAKQPSYDHLRIFGCVCFVHLPPHERHKLSAQSVRCAFLGYNMCQKGFVCYDPTLHRTRISRNVIFFENQHFFPVSSSTVSSSSTVVLPSFEQQFSDLHPVSSRFQPGIVYTRRSRPQSLSVAHPISDPTTLQMQSVAAPSVRRSSRVSVPPNRYGFPSSSSGNSISALTAALSKFDIPTCYSHAAKHDCWRQAMQEEIAALEANHTWDIEPCPPTIGPLGCKWVYSVKVRSDGSLDRYKARLVALGNNQEYGVNYEETFAPVAKMTTVRTILALAASSDWPLHQMDVKNAFLHGDLKECIYMKPPPGLFPSPTSHVCKLRRSLYGLKQAPRAWFDKFRTTLLQFSFRQSKYDTSLFLRKSDMGIVVLLVYVDDIVITGSDSALLSQLKTHLSESFHMKDLGSLTYFLGLEVHHSPSGISLNQHKYASDLVATAGLQGATSVDTPMELNVKLRKEEGDLLADPSLYRKLVGSLVYLTITRPDISFAVQQVSQFLQTPRHLHLAAVRRIIRYVQGTRGLFFPAGNSTRLVAYSDADWAGCADTRRSITGWCVFLGDALISWKSKKQDRVSKSSTESEYRAMSLACSEIIWLRGLLAELDFSETDPTLLHADNTSAIQITANPVYHERTKHIEVDCHSIREAFEARVITLPHISTDLQIADIFTKALPRHRHCLLSSKLMLVDQPASI</sequence>
<dbReference type="InterPro" id="IPR057670">
    <property type="entry name" value="SH3_retrovirus"/>
</dbReference>
<keyword evidence="1" id="KW-0863">Zinc-finger</keyword>
<dbReference type="SUPFAM" id="SSF53098">
    <property type="entry name" value="Ribonuclease H-like"/>
    <property type="match status" value="1"/>
</dbReference>
<dbReference type="Pfam" id="PF13976">
    <property type="entry name" value="gag_pre-integrs"/>
    <property type="match status" value="1"/>
</dbReference>
<dbReference type="GO" id="GO:0003676">
    <property type="term" value="F:nucleic acid binding"/>
    <property type="evidence" value="ECO:0007669"/>
    <property type="project" value="InterPro"/>
</dbReference>
<keyword evidence="1" id="KW-0479">Metal-binding</keyword>
<feature type="domain" description="CCHC-type" evidence="2">
    <location>
        <begin position="386"/>
        <end position="401"/>
    </location>
</feature>
<evidence type="ECO:0000313" key="5">
    <source>
        <dbReference type="Proteomes" id="UP000288805"/>
    </source>
</evidence>
<dbReference type="GO" id="GO:0015074">
    <property type="term" value="P:DNA integration"/>
    <property type="evidence" value="ECO:0007669"/>
    <property type="project" value="InterPro"/>
</dbReference>
<dbReference type="Pfam" id="PF07727">
    <property type="entry name" value="RVT_2"/>
    <property type="match status" value="1"/>
</dbReference>
<protein>
    <submittedName>
        <fullName evidence="4">Retrovirus-related Pol polyprotein from transposon TNT 1-94</fullName>
    </submittedName>
</protein>
<dbReference type="InterPro" id="IPR043502">
    <property type="entry name" value="DNA/RNA_pol_sf"/>
</dbReference>
<dbReference type="InterPro" id="IPR036409">
    <property type="entry name" value="Aldolase_II/adducin_N_sf"/>
</dbReference>
<dbReference type="InterPro" id="IPR001584">
    <property type="entry name" value="Integrase_cat-core"/>
</dbReference>
<dbReference type="Pfam" id="PF25597">
    <property type="entry name" value="SH3_retrovirus"/>
    <property type="match status" value="1"/>
</dbReference>
<dbReference type="InterPro" id="IPR036875">
    <property type="entry name" value="Znf_CCHC_sf"/>
</dbReference>
<dbReference type="SMART" id="SM00343">
    <property type="entry name" value="ZnF_C2HC"/>
    <property type="match status" value="2"/>
</dbReference>
<evidence type="ECO:0000259" key="2">
    <source>
        <dbReference type="PROSITE" id="PS50158"/>
    </source>
</evidence>
<dbReference type="SUPFAM" id="SSF53639">
    <property type="entry name" value="AraD/HMP-PK domain-like"/>
    <property type="match status" value="1"/>
</dbReference>
<dbReference type="InterPro" id="IPR036397">
    <property type="entry name" value="RNaseH_sf"/>
</dbReference>
<organism evidence="4 5">
    <name type="scientific">Vitis vinifera</name>
    <name type="common">Grape</name>
    <dbReference type="NCBI Taxonomy" id="29760"/>
    <lineage>
        <taxon>Eukaryota</taxon>
        <taxon>Viridiplantae</taxon>
        <taxon>Streptophyta</taxon>
        <taxon>Embryophyta</taxon>
        <taxon>Tracheophyta</taxon>
        <taxon>Spermatophyta</taxon>
        <taxon>Magnoliopsida</taxon>
        <taxon>eudicotyledons</taxon>
        <taxon>Gunneridae</taxon>
        <taxon>Pentapetalae</taxon>
        <taxon>rosids</taxon>
        <taxon>Vitales</taxon>
        <taxon>Vitaceae</taxon>
        <taxon>Viteae</taxon>
        <taxon>Vitis</taxon>
    </lineage>
</organism>
<dbReference type="InterPro" id="IPR013103">
    <property type="entry name" value="RVT_2"/>
</dbReference>
<feature type="domain" description="Integrase catalytic" evidence="3">
    <location>
        <begin position="579"/>
        <end position="756"/>
    </location>
</feature>
<dbReference type="SUPFAM" id="SSF56672">
    <property type="entry name" value="DNA/RNA polymerases"/>
    <property type="match status" value="1"/>
</dbReference>
<reference evidence="4 5" key="1">
    <citation type="journal article" date="2018" name="PLoS Genet.">
        <title>Population sequencing reveals clonal diversity and ancestral inbreeding in the grapevine cultivar Chardonnay.</title>
        <authorList>
            <person name="Roach M.J."/>
            <person name="Johnson D.L."/>
            <person name="Bohlmann J."/>
            <person name="van Vuuren H.J."/>
            <person name="Jones S.J."/>
            <person name="Pretorius I.S."/>
            <person name="Schmidt S.A."/>
            <person name="Borneman A.R."/>
        </authorList>
    </citation>
    <scope>NUCLEOTIDE SEQUENCE [LARGE SCALE GENOMIC DNA]</scope>
    <source>
        <strain evidence="5">cv. Chardonnay</strain>
        <tissue evidence="4">Leaf</tissue>
    </source>
</reference>
<dbReference type="PROSITE" id="PS50994">
    <property type="entry name" value="INTEGRASE"/>
    <property type="match status" value="1"/>
</dbReference>
<evidence type="ECO:0000313" key="4">
    <source>
        <dbReference type="EMBL" id="RVW21916.1"/>
    </source>
</evidence>
<dbReference type="Pfam" id="PF00665">
    <property type="entry name" value="rve"/>
    <property type="match status" value="1"/>
</dbReference>
<dbReference type="SUPFAM" id="SSF57756">
    <property type="entry name" value="Retrovirus zinc finger-like domains"/>
    <property type="match status" value="1"/>
</dbReference>
<proteinExistence type="predicted"/>
<name>A0A438CFH4_VITVI</name>
<dbReference type="Proteomes" id="UP000288805">
    <property type="component" value="Unassembled WGS sequence"/>
</dbReference>
<gene>
    <name evidence="4" type="primary">POLX_969</name>
    <name evidence="4" type="ORF">CK203_101028</name>
</gene>
<dbReference type="Gene3D" id="3.30.420.10">
    <property type="entry name" value="Ribonuclease H-like superfamily/Ribonuclease H"/>
    <property type="match status" value="1"/>
</dbReference>
<dbReference type="PANTHER" id="PTHR11439:SF497">
    <property type="entry name" value="CYSTEINE-RICH RLK (RECEPTOR-LIKE PROTEIN KINASE) 8"/>
    <property type="match status" value="1"/>
</dbReference>
<dbReference type="PROSITE" id="PS50158">
    <property type="entry name" value="ZF_CCHC"/>
    <property type="match status" value="1"/>
</dbReference>
<evidence type="ECO:0000259" key="3">
    <source>
        <dbReference type="PROSITE" id="PS50994"/>
    </source>
</evidence>
<dbReference type="PANTHER" id="PTHR11439">
    <property type="entry name" value="GAG-POL-RELATED RETROTRANSPOSON"/>
    <property type="match status" value="1"/>
</dbReference>
<dbReference type="EMBL" id="QGNW01002261">
    <property type="protein sequence ID" value="RVW21916.1"/>
    <property type="molecule type" value="Genomic_DNA"/>
</dbReference>
<evidence type="ECO:0000256" key="1">
    <source>
        <dbReference type="PROSITE-ProRule" id="PRU00047"/>
    </source>
</evidence>
<accession>A0A438CFH4</accession>
<dbReference type="InterPro" id="IPR025724">
    <property type="entry name" value="GAG-pre-integrase_dom"/>
</dbReference>
<dbReference type="Gene3D" id="3.40.225.10">
    <property type="entry name" value="Class II aldolase/adducin N-terminal domain"/>
    <property type="match status" value="1"/>
</dbReference>
<dbReference type="GO" id="GO:0008270">
    <property type="term" value="F:zinc ion binding"/>
    <property type="evidence" value="ECO:0007669"/>
    <property type="project" value="UniProtKB-KW"/>
</dbReference>
<dbReference type="Gene3D" id="4.10.60.10">
    <property type="entry name" value="Zinc finger, CCHC-type"/>
    <property type="match status" value="2"/>
</dbReference>